<dbReference type="KEGG" id="tim:GMBLW1_25380"/>
<evidence type="ECO:0008006" key="4">
    <source>
        <dbReference type="Google" id="ProtNLM"/>
    </source>
</evidence>
<gene>
    <name evidence="2" type="ORF">GMBLW1_25380</name>
</gene>
<dbReference type="RefSeq" id="WP_162656629.1">
    <property type="nucleotide sequence ID" value="NZ_LR593887.1"/>
</dbReference>
<dbReference type="EMBL" id="LR586016">
    <property type="protein sequence ID" value="VIP01422.1"/>
    <property type="molecule type" value="Genomic_DNA"/>
</dbReference>
<name>A0A6C2YKI3_9BACT</name>
<keyword evidence="1" id="KW-0732">Signal</keyword>
<dbReference type="InParanoid" id="A0A6C2YKI3"/>
<evidence type="ECO:0000313" key="3">
    <source>
        <dbReference type="Proteomes" id="UP000464378"/>
    </source>
</evidence>
<sequence length="182" mass="19572">MMRSLLALGLSLLGVSAWAQDVSSGPDVGSKPPALKVFDVTGKHEGKEIDYTADRKELPTVYLFVNAAKFDRPMARFLRELDTATQNDGGDRYVVAVWVGGDAAKLKDYLPRVQMSIKLDGTAMAVHEGDATGPEGWVLNSDAHLTAVVCHKGKVAAKFGYQSINETDVPAVRKALTKAIGK</sequence>
<reference evidence="2" key="1">
    <citation type="submission" date="2019-04" db="EMBL/GenBank/DDBJ databases">
        <authorList>
            <consortium name="Science for Life Laboratories"/>
        </authorList>
    </citation>
    <scope>NUCLEOTIDE SEQUENCE</scope>
    <source>
        <strain evidence="2">MBLW1</strain>
    </source>
</reference>
<evidence type="ECO:0000256" key="1">
    <source>
        <dbReference type="SAM" id="SignalP"/>
    </source>
</evidence>
<feature type="signal peptide" evidence="1">
    <location>
        <begin position="1"/>
        <end position="19"/>
    </location>
</feature>
<evidence type="ECO:0000313" key="2">
    <source>
        <dbReference type="EMBL" id="VIP01422.1"/>
    </source>
</evidence>
<accession>A0A6C2YKI3</accession>
<dbReference type="Proteomes" id="UP000464378">
    <property type="component" value="Chromosome"/>
</dbReference>
<protein>
    <recommendedName>
        <fullName evidence="4">Thioredoxin domain-containing protein</fullName>
    </recommendedName>
</protein>
<dbReference type="EMBL" id="LR593887">
    <property type="protein sequence ID" value="VTR98358.1"/>
    <property type="molecule type" value="Genomic_DNA"/>
</dbReference>
<keyword evidence="3" id="KW-1185">Reference proteome</keyword>
<dbReference type="AlphaFoldDB" id="A0A6C2YKI3"/>
<feature type="chain" id="PRO_5036172733" description="Thioredoxin domain-containing protein" evidence="1">
    <location>
        <begin position="20"/>
        <end position="182"/>
    </location>
</feature>
<proteinExistence type="predicted"/>
<organism evidence="2">
    <name type="scientific">Tuwongella immobilis</name>
    <dbReference type="NCBI Taxonomy" id="692036"/>
    <lineage>
        <taxon>Bacteria</taxon>
        <taxon>Pseudomonadati</taxon>
        <taxon>Planctomycetota</taxon>
        <taxon>Planctomycetia</taxon>
        <taxon>Gemmatales</taxon>
        <taxon>Gemmataceae</taxon>
        <taxon>Tuwongella</taxon>
    </lineage>
</organism>